<gene>
    <name evidence="2" type="ORF">LX12_003261</name>
</gene>
<dbReference type="Proteomes" id="UP001205740">
    <property type="component" value="Unassembled WGS sequence"/>
</dbReference>
<dbReference type="SUPFAM" id="SSF53448">
    <property type="entry name" value="Nucleotide-diphospho-sugar transferases"/>
    <property type="match status" value="1"/>
</dbReference>
<accession>A0ABT1H5N4</accession>
<dbReference type="EMBL" id="JAMTCG010000006">
    <property type="protein sequence ID" value="MCP2162057.1"/>
    <property type="molecule type" value="Genomic_DNA"/>
</dbReference>
<dbReference type="Gene3D" id="3.90.550.10">
    <property type="entry name" value="Spore Coat Polysaccharide Biosynthesis Protein SpsA, Chain A"/>
    <property type="match status" value="1"/>
</dbReference>
<name>A0ABT1H5N4_9NOCA</name>
<dbReference type="Pfam" id="PF00535">
    <property type="entry name" value="Glycos_transf_2"/>
    <property type="match status" value="1"/>
</dbReference>
<protein>
    <submittedName>
        <fullName evidence="2">Glycosyl transferase family 2</fullName>
    </submittedName>
</protein>
<evidence type="ECO:0000313" key="3">
    <source>
        <dbReference type="Proteomes" id="UP001205740"/>
    </source>
</evidence>
<reference evidence="2 3" key="1">
    <citation type="submission" date="2022-06" db="EMBL/GenBank/DDBJ databases">
        <title>Genomic Encyclopedia of Archaeal and Bacterial Type Strains, Phase II (KMG-II): from individual species to whole genera.</title>
        <authorList>
            <person name="Goeker M."/>
        </authorList>
    </citation>
    <scope>NUCLEOTIDE SEQUENCE [LARGE SCALE GENOMIC DNA]</scope>
    <source>
        <strain evidence="2 3">DSM 45037</strain>
    </source>
</reference>
<dbReference type="PANTHER" id="PTHR43685">
    <property type="entry name" value="GLYCOSYLTRANSFERASE"/>
    <property type="match status" value="1"/>
</dbReference>
<dbReference type="GO" id="GO:0016740">
    <property type="term" value="F:transferase activity"/>
    <property type="evidence" value="ECO:0007669"/>
    <property type="project" value="UniProtKB-KW"/>
</dbReference>
<keyword evidence="2" id="KW-0808">Transferase</keyword>
<dbReference type="CDD" id="cd00761">
    <property type="entry name" value="Glyco_tranf_GTA_type"/>
    <property type="match status" value="1"/>
</dbReference>
<dbReference type="InterPro" id="IPR050834">
    <property type="entry name" value="Glycosyltransf_2"/>
</dbReference>
<evidence type="ECO:0000259" key="1">
    <source>
        <dbReference type="Pfam" id="PF00535"/>
    </source>
</evidence>
<proteinExistence type="predicted"/>
<keyword evidence="3" id="KW-1185">Reference proteome</keyword>
<organism evidence="2 3">
    <name type="scientific">Williamsia serinedens</name>
    <dbReference type="NCBI Taxonomy" id="391736"/>
    <lineage>
        <taxon>Bacteria</taxon>
        <taxon>Bacillati</taxon>
        <taxon>Actinomycetota</taxon>
        <taxon>Actinomycetes</taxon>
        <taxon>Mycobacteriales</taxon>
        <taxon>Nocardiaceae</taxon>
        <taxon>Williamsia</taxon>
    </lineage>
</organism>
<comment type="caution">
    <text evidence="2">The sequence shown here is derived from an EMBL/GenBank/DDBJ whole genome shotgun (WGS) entry which is preliminary data.</text>
</comment>
<evidence type="ECO:0000313" key="2">
    <source>
        <dbReference type="EMBL" id="MCP2162057.1"/>
    </source>
</evidence>
<dbReference type="InterPro" id="IPR001173">
    <property type="entry name" value="Glyco_trans_2-like"/>
</dbReference>
<feature type="domain" description="Glycosyltransferase 2-like" evidence="1">
    <location>
        <begin position="3"/>
        <end position="136"/>
    </location>
</feature>
<sequence length="259" mass="28064">MAEIVVVDNNSTDDTADHIRSAAEHDDRIRLVSEPRAGVAFARYTGFSCASQDLIASVDCDTILDAGWAGAITRVMDTHPEVVAGTGPMVMHDLPFQNRYRRRNNRLQARAEAALAAGGPLRVPALSGANSVIRAGAWKEIQDDVSHRPDLFEDLDRSLLLHARGHDTVLIPGMTATVSGRRLLSGPASFIRYAACGPRTYAHHGKWGMAVLATAVNTLALVRTMTLLPANRAWDPDRECFSLGRMFGRGITIRASPIG</sequence>
<dbReference type="PANTHER" id="PTHR43685:SF2">
    <property type="entry name" value="GLYCOSYLTRANSFERASE 2-LIKE DOMAIN-CONTAINING PROTEIN"/>
    <property type="match status" value="1"/>
</dbReference>
<dbReference type="InterPro" id="IPR029044">
    <property type="entry name" value="Nucleotide-diphossugar_trans"/>
</dbReference>